<dbReference type="eggNOG" id="COG1506">
    <property type="taxonomic scope" value="Bacteria"/>
</dbReference>
<feature type="domain" description="AB hydrolase-1" evidence="3">
    <location>
        <begin position="59"/>
        <end position="211"/>
    </location>
</feature>
<dbReference type="PRINTS" id="PR00793">
    <property type="entry name" value="PROAMNOPTASE"/>
</dbReference>
<dbReference type="GO" id="GO:0004177">
    <property type="term" value="F:aminopeptidase activity"/>
    <property type="evidence" value="ECO:0007669"/>
    <property type="project" value="UniProtKB-KW"/>
</dbReference>
<dbReference type="OrthoDB" id="9796770at2"/>
<sequence>MSVSSKHPNATGSKSTLPQMIAEKLTFTLPLDYQDAAKGEINVFARTLVHKDKQHLELPWLVYFQGGPGFAAQRPVSHSGWIKRALTEYRVLLLDQRGTGLSTPVNATSLAHLDDAGKADYLSHFRADNIIRDAEAIRAILSPDTPWTILGQSFGGFCVLRYLSVAAHGLKEAFITGGIPPLGRSADEVYRATYKRVLQKNRDFHQRFTDAAPLLADLHRYLLEHPVLLPPGQQLTPQMLQLLGIHLGMEDGPESVYYLLEQALQFTPSGNRINPLFVERFAQMLDYNTNPLFAVLHEAIYCEQQASNWAAHRIRAEYPQFDAAPPAPLLLTGEMIFPWMFDCFEHLKPLKGCAELLAAKTDWPPLYDPAALANNTVPVAAAIYSEDMFVEMDFSLETAKQVANLKYWLTSEYEHNGIRMDGERIFDRLIAINRGACLR</sequence>
<dbReference type="EMBL" id="CP000507">
    <property type="protein sequence ID" value="ABM00349.1"/>
    <property type="molecule type" value="Genomic_DNA"/>
</dbReference>
<reference evidence="4 5" key="1">
    <citation type="submission" date="2006-12" db="EMBL/GenBank/DDBJ databases">
        <title>Complete sequence of Shewanella amazonensis SB2B.</title>
        <authorList>
            <consortium name="US DOE Joint Genome Institute"/>
            <person name="Copeland A."/>
            <person name="Lucas S."/>
            <person name="Lapidus A."/>
            <person name="Barry K."/>
            <person name="Detter J.C."/>
            <person name="Glavina del Rio T."/>
            <person name="Hammon N."/>
            <person name="Israni S."/>
            <person name="Dalin E."/>
            <person name="Tice H."/>
            <person name="Pitluck S."/>
            <person name="Munk A.C."/>
            <person name="Brettin T."/>
            <person name="Bruce D."/>
            <person name="Han C."/>
            <person name="Tapia R."/>
            <person name="Gilna P."/>
            <person name="Schmutz J."/>
            <person name="Larimer F."/>
            <person name="Land M."/>
            <person name="Hauser L."/>
            <person name="Kyrpides N."/>
            <person name="Mikhailova N."/>
            <person name="Fredrickson J."/>
            <person name="Richardson P."/>
        </authorList>
    </citation>
    <scope>NUCLEOTIDE SEQUENCE [LARGE SCALE GENOMIC DNA]</scope>
    <source>
        <strain evidence="5">ATCC BAA-1098 / SB2B</strain>
    </source>
</reference>
<evidence type="ECO:0000256" key="1">
    <source>
        <dbReference type="ARBA" id="ARBA00010088"/>
    </source>
</evidence>
<dbReference type="Gene3D" id="3.40.50.1820">
    <property type="entry name" value="alpha/beta hydrolase"/>
    <property type="match status" value="1"/>
</dbReference>
<dbReference type="GO" id="GO:0006508">
    <property type="term" value="P:proteolysis"/>
    <property type="evidence" value="ECO:0007669"/>
    <property type="project" value="InterPro"/>
</dbReference>
<accession>A1S7J2</accession>
<evidence type="ECO:0000256" key="2">
    <source>
        <dbReference type="ARBA" id="ARBA00022801"/>
    </source>
</evidence>
<dbReference type="Proteomes" id="UP000009175">
    <property type="component" value="Chromosome"/>
</dbReference>
<evidence type="ECO:0000259" key="3">
    <source>
        <dbReference type="Pfam" id="PF00561"/>
    </source>
</evidence>
<keyword evidence="4" id="KW-0031">Aminopeptidase</keyword>
<dbReference type="PANTHER" id="PTHR43248:SF2">
    <property type="entry name" value="PROLYL AMINOPEPTIDASE"/>
    <property type="match status" value="1"/>
</dbReference>
<dbReference type="SUPFAM" id="SSF53474">
    <property type="entry name" value="alpha/beta-Hydrolases"/>
    <property type="match status" value="2"/>
</dbReference>
<name>A1S7J2_SHEAM</name>
<dbReference type="InterPro" id="IPR002410">
    <property type="entry name" value="Peptidase_S33"/>
</dbReference>
<dbReference type="KEGG" id="saz:Sama_2143"/>
<keyword evidence="2" id="KW-0378">Hydrolase</keyword>
<dbReference type="PANTHER" id="PTHR43248">
    <property type="entry name" value="2-SUCCINYL-6-HYDROXY-2,4-CYCLOHEXADIENE-1-CARBOXYLATE SYNTHASE"/>
    <property type="match status" value="1"/>
</dbReference>
<dbReference type="InterPro" id="IPR029058">
    <property type="entry name" value="AB_hydrolase_fold"/>
</dbReference>
<dbReference type="RefSeq" id="WP_011760256.1">
    <property type="nucleotide sequence ID" value="NC_008700.1"/>
</dbReference>
<dbReference type="InterPro" id="IPR000073">
    <property type="entry name" value="AB_hydrolase_1"/>
</dbReference>
<evidence type="ECO:0000313" key="4">
    <source>
        <dbReference type="EMBL" id="ABM00349.1"/>
    </source>
</evidence>
<dbReference type="HOGENOM" id="CLU_024518_2_0_6"/>
<comment type="similarity">
    <text evidence="1">Belongs to the peptidase S33 family.</text>
</comment>
<dbReference type="ESTHER" id="sheam-a1s7j2">
    <property type="family name" value="Proline_iminopeptidase"/>
</dbReference>
<gene>
    <name evidence="4" type="ordered locus">Sama_2143</name>
</gene>
<proteinExistence type="inferred from homology"/>
<keyword evidence="5" id="KW-1185">Reference proteome</keyword>
<dbReference type="STRING" id="326297.Sama_2143"/>
<dbReference type="Pfam" id="PF00561">
    <property type="entry name" value="Abhydrolase_1"/>
    <property type="match status" value="1"/>
</dbReference>
<keyword evidence="4" id="KW-0645">Protease</keyword>
<dbReference type="InterPro" id="IPR051601">
    <property type="entry name" value="Serine_prot/Carboxylest_S33"/>
</dbReference>
<organism evidence="4 5">
    <name type="scientific">Shewanella amazonensis (strain ATCC BAA-1098 / SB2B)</name>
    <dbReference type="NCBI Taxonomy" id="326297"/>
    <lineage>
        <taxon>Bacteria</taxon>
        <taxon>Pseudomonadati</taxon>
        <taxon>Pseudomonadota</taxon>
        <taxon>Gammaproteobacteria</taxon>
        <taxon>Alteromonadales</taxon>
        <taxon>Shewanellaceae</taxon>
        <taxon>Shewanella</taxon>
    </lineage>
</organism>
<evidence type="ECO:0000313" key="5">
    <source>
        <dbReference type="Proteomes" id="UP000009175"/>
    </source>
</evidence>
<protein>
    <submittedName>
        <fullName evidence="4">Prolyl aminopeptidase 2. Serine peptidase. MEROPS family S33</fullName>
    </submittedName>
</protein>
<dbReference type="AlphaFoldDB" id="A1S7J2"/>